<accession>A0A2J8AFD9</accession>
<name>A0A2J8AFD9_9CHLO</name>
<dbReference type="InterPro" id="IPR000754">
    <property type="entry name" value="Ribosomal_uS9"/>
</dbReference>
<dbReference type="GO" id="GO:0003723">
    <property type="term" value="F:RNA binding"/>
    <property type="evidence" value="ECO:0007669"/>
    <property type="project" value="TreeGrafter"/>
</dbReference>
<dbReference type="SUPFAM" id="SSF54211">
    <property type="entry name" value="Ribosomal protein S5 domain 2-like"/>
    <property type="match status" value="1"/>
</dbReference>
<evidence type="ECO:0000256" key="2">
    <source>
        <dbReference type="ARBA" id="ARBA00022980"/>
    </source>
</evidence>
<dbReference type="Gene3D" id="3.30.230.10">
    <property type="match status" value="1"/>
</dbReference>
<gene>
    <name evidence="7" type="ORF">TSOC_001923</name>
</gene>
<dbReference type="GO" id="GO:0015935">
    <property type="term" value="C:small ribosomal subunit"/>
    <property type="evidence" value="ECO:0007669"/>
    <property type="project" value="TreeGrafter"/>
</dbReference>
<evidence type="ECO:0000313" key="8">
    <source>
        <dbReference type="Proteomes" id="UP000236333"/>
    </source>
</evidence>
<dbReference type="GO" id="GO:0003735">
    <property type="term" value="F:structural constituent of ribosome"/>
    <property type="evidence" value="ECO:0007669"/>
    <property type="project" value="InterPro"/>
</dbReference>
<evidence type="ECO:0000256" key="1">
    <source>
        <dbReference type="ARBA" id="ARBA00005251"/>
    </source>
</evidence>
<dbReference type="Pfam" id="PF00380">
    <property type="entry name" value="Ribosomal_S9"/>
    <property type="match status" value="1"/>
</dbReference>
<protein>
    <recommendedName>
        <fullName evidence="4">Small ribosomal subunit protein uS9c</fullName>
    </recommendedName>
    <alternativeName>
        <fullName evidence="5">30S ribosomal protein S9, chloroplastic</fullName>
    </alternativeName>
</protein>
<comment type="similarity">
    <text evidence="1 6">Belongs to the universal ribosomal protein uS9 family.</text>
</comment>
<dbReference type="InterPro" id="IPR014721">
    <property type="entry name" value="Ribsml_uS5_D2-typ_fold_subgr"/>
</dbReference>
<dbReference type="AlphaFoldDB" id="A0A2J8AFD9"/>
<dbReference type="PANTHER" id="PTHR21569:SF1">
    <property type="entry name" value="SMALL RIBOSOMAL SUBUNIT PROTEIN US9M"/>
    <property type="match status" value="1"/>
</dbReference>
<dbReference type="PROSITE" id="PS00360">
    <property type="entry name" value="RIBOSOMAL_S9"/>
    <property type="match status" value="1"/>
</dbReference>
<evidence type="ECO:0000256" key="3">
    <source>
        <dbReference type="ARBA" id="ARBA00023274"/>
    </source>
</evidence>
<evidence type="ECO:0000313" key="7">
    <source>
        <dbReference type="EMBL" id="PNH11238.1"/>
    </source>
</evidence>
<dbReference type="PANTHER" id="PTHR21569">
    <property type="entry name" value="RIBOSOMAL PROTEIN S9"/>
    <property type="match status" value="1"/>
</dbReference>
<dbReference type="InterPro" id="IPR020574">
    <property type="entry name" value="Ribosomal_uS9_CS"/>
</dbReference>
<sequence length="125" mass="13205">MSGLVGRVWSLFHEHILLAPDYFRDSASREAALQPLLLLLASDGGGGGGEEAPYYDVAVRVAGGGVMGQAQAVRTALARALLVRRPQLAAKAGGLAALARWDGRVVERKKPGRAGARAGFTWVKR</sequence>
<dbReference type="EMBL" id="PGGS01000034">
    <property type="protein sequence ID" value="PNH11238.1"/>
    <property type="molecule type" value="Genomic_DNA"/>
</dbReference>
<keyword evidence="2 6" id="KW-0689">Ribosomal protein</keyword>
<keyword evidence="3 6" id="KW-0687">Ribonucleoprotein</keyword>
<dbReference type="Proteomes" id="UP000236333">
    <property type="component" value="Unassembled WGS sequence"/>
</dbReference>
<evidence type="ECO:0000256" key="5">
    <source>
        <dbReference type="ARBA" id="ARBA00035437"/>
    </source>
</evidence>
<keyword evidence="8" id="KW-1185">Reference proteome</keyword>
<dbReference type="GO" id="GO:0006412">
    <property type="term" value="P:translation"/>
    <property type="evidence" value="ECO:0007669"/>
    <property type="project" value="InterPro"/>
</dbReference>
<proteinExistence type="inferred from homology"/>
<reference evidence="7 8" key="1">
    <citation type="journal article" date="2017" name="Mol. Biol. Evol.">
        <title>The 4-celled Tetrabaena socialis nuclear genome reveals the essential components for genetic control of cell number at the origin of multicellularity in the volvocine lineage.</title>
        <authorList>
            <person name="Featherston J."/>
            <person name="Arakaki Y."/>
            <person name="Hanschen E.R."/>
            <person name="Ferris P.J."/>
            <person name="Michod R.E."/>
            <person name="Olson B.J.S.C."/>
            <person name="Nozaki H."/>
            <person name="Durand P.M."/>
        </authorList>
    </citation>
    <scope>NUCLEOTIDE SEQUENCE [LARGE SCALE GENOMIC DNA]</scope>
    <source>
        <strain evidence="7 8">NIES-571</strain>
    </source>
</reference>
<evidence type="ECO:0000256" key="4">
    <source>
        <dbReference type="ARBA" id="ARBA00035152"/>
    </source>
</evidence>
<comment type="caution">
    <text evidence="7">The sequence shown here is derived from an EMBL/GenBank/DDBJ whole genome shotgun (WGS) entry which is preliminary data.</text>
</comment>
<organism evidence="7 8">
    <name type="scientific">Tetrabaena socialis</name>
    <dbReference type="NCBI Taxonomy" id="47790"/>
    <lineage>
        <taxon>Eukaryota</taxon>
        <taxon>Viridiplantae</taxon>
        <taxon>Chlorophyta</taxon>
        <taxon>core chlorophytes</taxon>
        <taxon>Chlorophyceae</taxon>
        <taxon>CS clade</taxon>
        <taxon>Chlamydomonadales</taxon>
        <taxon>Tetrabaenaceae</taxon>
        <taxon>Tetrabaena</taxon>
    </lineage>
</organism>
<evidence type="ECO:0000256" key="6">
    <source>
        <dbReference type="RuleBase" id="RU003815"/>
    </source>
</evidence>
<dbReference type="InterPro" id="IPR020568">
    <property type="entry name" value="Ribosomal_Su5_D2-typ_SF"/>
</dbReference>